<protein>
    <submittedName>
        <fullName evidence="3">N-acetylglucosamine kinase-like BadF-type ATPase</fullName>
    </submittedName>
</protein>
<keyword evidence="3" id="KW-0808">Transferase</keyword>
<name>A0A561BXJ7_9ACTN</name>
<dbReference type="EMBL" id="VIVK01000001">
    <property type="protein sequence ID" value="TWD83587.1"/>
    <property type="molecule type" value="Genomic_DNA"/>
</dbReference>
<gene>
    <name evidence="3" type="ORF">FB561_4753</name>
</gene>
<dbReference type="Gene3D" id="3.30.420.40">
    <property type="match status" value="2"/>
</dbReference>
<organism evidence="3 4">
    <name type="scientific">Kribbella amoyensis</name>
    <dbReference type="NCBI Taxonomy" id="996641"/>
    <lineage>
        <taxon>Bacteria</taxon>
        <taxon>Bacillati</taxon>
        <taxon>Actinomycetota</taxon>
        <taxon>Actinomycetes</taxon>
        <taxon>Propionibacteriales</taxon>
        <taxon>Kribbellaceae</taxon>
        <taxon>Kribbella</taxon>
    </lineage>
</organism>
<proteinExistence type="predicted"/>
<dbReference type="PANTHER" id="PTHR43190:SF3">
    <property type="entry name" value="N-ACETYL-D-GLUCOSAMINE KINASE"/>
    <property type="match status" value="1"/>
</dbReference>
<dbReference type="SUPFAM" id="SSF53067">
    <property type="entry name" value="Actin-like ATPase domain"/>
    <property type="match status" value="1"/>
</dbReference>
<accession>A0A561BXJ7</accession>
<dbReference type="Pfam" id="PF01869">
    <property type="entry name" value="BcrAD_BadFG"/>
    <property type="match status" value="1"/>
</dbReference>
<evidence type="ECO:0000256" key="1">
    <source>
        <dbReference type="SAM" id="MobiDB-lite"/>
    </source>
</evidence>
<feature type="region of interest" description="Disordered" evidence="1">
    <location>
        <begin position="1"/>
        <end position="21"/>
    </location>
</feature>
<evidence type="ECO:0000313" key="3">
    <source>
        <dbReference type="EMBL" id="TWD83587.1"/>
    </source>
</evidence>
<dbReference type="InterPro" id="IPR002731">
    <property type="entry name" value="ATPase_BadF"/>
</dbReference>
<keyword evidence="3" id="KW-0418">Kinase</keyword>
<dbReference type="AlphaFoldDB" id="A0A561BXJ7"/>
<sequence>MLQRGMPSTSRGSVADNGPATVAIDGGQSSLRLRVLADGRTGEGPGFVHGGDTVQDTLAAVRQAATDARLDEPVDVVALGLCGLPNDVVQAEALADGVAEVLGATEVRVCEDMVTAHAGALADGYGVVVAAGTGVVCLAIDRDRSWHKVDGHGYLFGDAGSAFAIGRAGLVAVLRARDGRGPATALATAHLDPWTYYSSPTVVDDVARFAPTVLGHAADGDAVAGGIVDQAVADLGETIRTAVATMRPGEEIPVACVGGLFDAGDQLLEPLARQLDDRAALTKPLGTPLDGAARLARGTLQPYDDLVTVHRRPE</sequence>
<feature type="compositionally biased region" description="Polar residues" evidence="1">
    <location>
        <begin position="1"/>
        <end position="12"/>
    </location>
</feature>
<feature type="domain" description="ATPase BadF/BadG/BcrA/BcrD type" evidence="2">
    <location>
        <begin position="55"/>
        <end position="263"/>
    </location>
</feature>
<comment type="caution">
    <text evidence="3">The sequence shown here is derived from an EMBL/GenBank/DDBJ whole genome shotgun (WGS) entry which is preliminary data.</text>
</comment>
<dbReference type="GO" id="GO:0016301">
    <property type="term" value="F:kinase activity"/>
    <property type="evidence" value="ECO:0007669"/>
    <property type="project" value="UniProtKB-KW"/>
</dbReference>
<dbReference type="Proteomes" id="UP000318380">
    <property type="component" value="Unassembled WGS sequence"/>
</dbReference>
<evidence type="ECO:0000259" key="2">
    <source>
        <dbReference type="Pfam" id="PF01869"/>
    </source>
</evidence>
<keyword evidence="4" id="KW-1185">Reference proteome</keyword>
<reference evidence="3 4" key="1">
    <citation type="submission" date="2019-06" db="EMBL/GenBank/DDBJ databases">
        <title>Sequencing the genomes of 1000 actinobacteria strains.</title>
        <authorList>
            <person name="Klenk H.-P."/>
        </authorList>
    </citation>
    <scope>NUCLEOTIDE SEQUENCE [LARGE SCALE GENOMIC DNA]</scope>
    <source>
        <strain evidence="3 4">DSM 24683</strain>
    </source>
</reference>
<dbReference type="PANTHER" id="PTHR43190">
    <property type="entry name" value="N-ACETYL-D-GLUCOSAMINE KINASE"/>
    <property type="match status" value="1"/>
</dbReference>
<dbReference type="InterPro" id="IPR052519">
    <property type="entry name" value="Euk-type_GlcNAc_Kinase"/>
</dbReference>
<evidence type="ECO:0000313" key="4">
    <source>
        <dbReference type="Proteomes" id="UP000318380"/>
    </source>
</evidence>
<dbReference type="OrthoDB" id="8701357at2"/>
<dbReference type="InterPro" id="IPR043129">
    <property type="entry name" value="ATPase_NBD"/>
</dbReference>